<organism evidence="1 2">
    <name type="scientific">Panagrolaimus sp. JU765</name>
    <dbReference type="NCBI Taxonomy" id="591449"/>
    <lineage>
        <taxon>Eukaryota</taxon>
        <taxon>Metazoa</taxon>
        <taxon>Ecdysozoa</taxon>
        <taxon>Nematoda</taxon>
        <taxon>Chromadorea</taxon>
        <taxon>Rhabditida</taxon>
        <taxon>Tylenchina</taxon>
        <taxon>Panagrolaimomorpha</taxon>
        <taxon>Panagrolaimoidea</taxon>
        <taxon>Panagrolaimidae</taxon>
        <taxon>Panagrolaimus</taxon>
    </lineage>
</organism>
<accession>A0AC34QXA7</accession>
<protein>
    <submittedName>
        <fullName evidence="2">K Homology domain-containing protein</fullName>
    </submittedName>
</protein>
<name>A0AC34QXA7_9BILA</name>
<proteinExistence type="predicted"/>
<reference evidence="2" key="1">
    <citation type="submission" date="2022-11" db="UniProtKB">
        <authorList>
            <consortium name="WormBaseParasite"/>
        </authorList>
    </citation>
    <scope>IDENTIFICATION</scope>
</reference>
<sequence length="349" mass="38970">MSSDSLVTAVSSTPPRTSQSVQLSTPSGRRSRKIKERKTPTTSSTRPTTENSVALVDYSSSESSPDAAGGDRSAGRNRRHRTQGLRNINCTGRSPKLSSLFTSDPYRRSYSMENLELLMYTTKEVLALIETERHGGGPAFLTQLNALIHRMSCLAQTLARGHCSRSLSPILKPSFFDSLFANRSPPKDLLSSYEPPRPDFSSFVDQFDTMNVPPAGDRVLKRDKIMVPEHPNYNFIGRILGPRGISVRQLESATGCGILIRGKGSVKNPEREERLRQKNMPGFEHLKEPLHVLITAEGADEAEAERKLDNCRRRIEKLLKPEYDEYKRRQLAQLAMINGNYDATRGHAA</sequence>
<evidence type="ECO:0000313" key="2">
    <source>
        <dbReference type="WBParaSite" id="JU765_v2.g203.t1"/>
    </source>
</evidence>
<dbReference type="WBParaSite" id="JU765_v2.g203.t1">
    <property type="protein sequence ID" value="JU765_v2.g203.t1"/>
    <property type="gene ID" value="JU765_v2.g203"/>
</dbReference>
<evidence type="ECO:0000313" key="1">
    <source>
        <dbReference type="Proteomes" id="UP000887576"/>
    </source>
</evidence>
<dbReference type="Proteomes" id="UP000887576">
    <property type="component" value="Unplaced"/>
</dbReference>